<gene>
    <name evidence="1" type="ORF">RPERSI_LOCUS13082</name>
</gene>
<evidence type="ECO:0000313" key="2">
    <source>
        <dbReference type="Proteomes" id="UP000789920"/>
    </source>
</evidence>
<name>A0ACA9Q9P7_9GLOM</name>
<protein>
    <submittedName>
        <fullName evidence="1">30394_t:CDS:1</fullName>
    </submittedName>
</protein>
<dbReference type="Proteomes" id="UP000789920">
    <property type="component" value="Unassembled WGS sequence"/>
</dbReference>
<sequence length="65" mass="7040">AGLKTLKANRANESQKVGKESEALIDHESFLVSSLLERIILRSSLEPFGVAVTRAIVTGVMLLEC</sequence>
<feature type="non-terminal residue" evidence="1">
    <location>
        <position position="1"/>
    </location>
</feature>
<accession>A0ACA9Q9P7</accession>
<reference evidence="1" key="1">
    <citation type="submission" date="2021-06" db="EMBL/GenBank/DDBJ databases">
        <authorList>
            <person name="Kallberg Y."/>
            <person name="Tangrot J."/>
            <person name="Rosling A."/>
        </authorList>
    </citation>
    <scope>NUCLEOTIDE SEQUENCE</scope>
    <source>
        <strain evidence="1">MA461A</strain>
    </source>
</reference>
<feature type="non-terminal residue" evidence="1">
    <location>
        <position position="65"/>
    </location>
</feature>
<evidence type="ECO:0000313" key="1">
    <source>
        <dbReference type="EMBL" id="CAG8740277.1"/>
    </source>
</evidence>
<keyword evidence="2" id="KW-1185">Reference proteome</keyword>
<organism evidence="1 2">
    <name type="scientific">Racocetra persica</name>
    <dbReference type="NCBI Taxonomy" id="160502"/>
    <lineage>
        <taxon>Eukaryota</taxon>
        <taxon>Fungi</taxon>
        <taxon>Fungi incertae sedis</taxon>
        <taxon>Mucoromycota</taxon>
        <taxon>Glomeromycotina</taxon>
        <taxon>Glomeromycetes</taxon>
        <taxon>Diversisporales</taxon>
        <taxon>Gigasporaceae</taxon>
        <taxon>Racocetra</taxon>
    </lineage>
</organism>
<dbReference type="EMBL" id="CAJVQC010028659">
    <property type="protein sequence ID" value="CAG8740277.1"/>
    <property type="molecule type" value="Genomic_DNA"/>
</dbReference>
<comment type="caution">
    <text evidence="1">The sequence shown here is derived from an EMBL/GenBank/DDBJ whole genome shotgun (WGS) entry which is preliminary data.</text>
</comment>
<proteinExistence type="predicted"/>